<evidence type="ECO:0000256" key="1">
    <source>
        <dbReference type="SAM" id="Phobius"/>
    </source>
</evidence>
<evidence type="ECO:0000313" key="3">
    <source>
        <dbReference type="Proteomes" id="UP001589750"/>
    </source>
</evidence>
<dbReference type="RefSeq" id="WP_170215460.1">
    <property type="nucleotide sequence ID" value="NZ_JBHMDG010000002.1"/>
</dbReference>
<comment type="caution">
    <text evidence="2">The sequence shown here is derived from an EMBL/GenBank/DDBJ whole genome shotgun (WGS) entry which is preliminary data.</text>
</comment>
<protein>
    <submittedName>
        <fullName evidence="2">Uncharacterized protein</fullName>
    </submittedName>
</protein>
<dbReference type="EMBL" id="JBHMDG010000002">
    <property type="protein sequence ID" value="MFB9311800.1"/>
    <property type="molecule type" value="Genomic_DNA"/>
</dbReference>
<dbReference type="Proteomes" id="UP001589750">
    <property type="component" value="Unassembled WGS sequence"/>
</dbReference>
<keyword evidence="1" id="KW-0472">Membrane</keyword>
<name>A0ABV5K524_9ACTN</name>
<organism evidence="2 3">
    <name type="scientific">Nocardioides plantarum</name>
    <dbReference type="NCBI Taxonomy" id="29299"/>
    <lineage>
        <taxon>Bacteria</taxon>
        <taxon>Bacillati</taxon>
        <taxon>Actinomycetota</taxon>
        <taxon>Actinomycetes</taxon>
        <taxon>Propionibacteriales</taxon>
        <taxon>Nocardioidaceae</taxon>
        <taxon>Nocardioides</taxon>
    </lineage>
</organism>
<reference evidence="2 3" key="1">
    <citation type="submission" date="2024-09" db="EMBL/GenBank/DDBJ databases">
        <authorList>
            <person name="Sun Q."/>
            <person name="Mori K."/>
        </authorList>
    </citation>
    <scope>NUCLEOTIDE SEQUENCE [LARGE SCALE GENOMIC DNA]</scope>
    <source>
        <strain evidence="2 3">JCM 9626</strain>
    </source>
</reference>
<keyword evidence="1" id="KW-0812">Transmembrane</keyword>
<gene>
    <name evidence="2" type="ORF">ACFFRI_01985</name>
</gene>
<keyword evidence="1" id="KW-1133">Transmembrane helix</keyword>
<sequence>MSASLVTALVTAAAETETTSDPAVPAWVFGLLAFGILLALLIGLVSFGGGREHS</sequence>
<evidence type="ECO:0000313" key="2">
    <source>
        <dbReference type="EMBL" id="MFB9311800.1"/>
    </source>
</evidence>
<proteinExistence type="predicted"/>
<accession>A0ABV5K524</accession>
<keyword evidence="3" id="KW-1185">Reference proteome</keyword>
<feature type="transmembrane region" description="Helical" evidence="1">
    <location>
        <begin position="24"/>
        <end position="47"/>
    </location>
</feature>